<name>A0ABR1M3B8_9PEZI</name>
<reference evidence="1 2" key="1">
    <citation type="submission" date="2024-04" db="EMBL/GenBank/DDBJ databases">
        <title>Phyllosticta paracitricarpa is synonymous to the EU quarantine fungus P. citricarpa based on phylogenomic analyses.</title>
        <authorList>
            <consortium name="Lawrence Berkeley National Laboratory"/>
            <person name="Van Ingen-Buijs V.A."/>
            <person name="Van Westerhoven A.C."/>
            <person name="Haridas S."/>
            <person name="Skiadas P."/>
            <person name="Martin F."/>
            <person name="Groenewald J.Z."/>
            <person name="Crous P.W."/>
            <person name="Seidl M.F."/>
        </authorList>
    </citation>
    <scope>NUCLEOTIDE SEQUENCE [LARGE SCALE GENOMIC DNA]</scope>
    <source>
        <strain evidence="1 2">CBS 122670</strain>
    </source>
</reference>
<proteinExistence type="predicted"/>
<dbReference type="Proteomes" id="UP001365128">
    <property type="component" value="Unassembled WGS sequence"/>
</dbReference>
<evidence type="ECO:0000313" key="1">
    <source>
        <dbReference type="EMBL" id="KAK7541494.1"/>
    </source>
</evidence>
<accession>A0ABR1M3B8</accession>
<dbReference type="EMBL" id="JBBPDW010000024">
    <property type="protein sequence ID" value="KAK7541494.1"/>
    <property type="molecule type" value="Genomic_DNA"/>
</dbReference>
<keyword evidence="2" id="KW-1185">Reference proteome</keyword>
<organism evidence="1 2">
    <name type="scientific">Phyllosticta citricarpa</name>
    <dbReference type="NCBI Taxonomy" id="55181"/>
    <lineage>
        <taxon>Eukaryota</taxon>
        <taxon>Fungi</taxon>
        <taxon>Dikarya</taxon>
        <taxon>Ascomycota</taxon>
        <taxon>Pezizomycotina</taxon>
        <taxon>Dothideomycetes</taxon>
        <taxon>Dothideomycetes incertae sedis</taxon>
        <taxon>Botryosphaeriales</taxon>
        <taxon>Phyllostictaceae</taxon>
        <taxon>Phyllosticta</taxon>
    </lineage>
</organism>
<sequence length="263" mass="29226">MTLISSYDMQPARWRQKLAGSKQASEQAVGHSLCLLLPCRWLSSVHPYHSACGYHARMHSMNRTCCHDKSCVRHWRYCLAVSPRMHTRTKHWRRRAIHLSIQSNPINSNARLRLLPTHALRSASAVATVRFVRTSCRASIINQKTKAKMTACSLNALHVVVCFCGSSPVGSPQASHRQQAREQDTIYLTRGRSAGGGLLRGPCQERRLVWTLRGGNAHRTERRTGGATTTTCCCCCCVTTGGPCRCNLEVLIGIGSNLSLFIR</sequence>
<protein>
    <submittedName>
        <fullName evidence="1">Uncharacterized protein</fullName>
    </submittedName>
</protein>
<gene>
    <name evidence="1" type="ORF">IWX46DRAFT_178675</name>
</gene>
<comment type="caution">
    <text evidence="1">The sequence shown here is derived from an EMBL/GenBank/DDBJ whole genome shotgun (WGS) entry which is preliminary data.</text>
</comment>
<evidence type="ECO:0000313" key="2">
    <source>
        <dbReference type="Proteomes" id="UP001365128"/>
    </source>
</evidence>